<dbReference type="RefSeq" id="WP_177214047.1">
    <property type="nucleotide sequence ID" value="NZ_FOET01000009.1"/>
</dbReference>
<dbReference type="AlphaFoldDB" id="A0A1H9GPT7"/>
<dbReference type="InterPro" id="IPR019239">
    <property type="entry name" value="VapB_antitoxin"/>
</dbReference>
<evidence type="ECO:0000256" key="1">
    <source>
        <dbReference type="SAM" id="MobiDB-lite"/>
    </source>
</evidence>
<sequence>MSRTVIDLDDGTVAEAIRLYGITTKAAAVRAAMEDAVKRRLRCEFRDAIRNAGIVESTGPRNRDGSLRKHHPPSRPASARSTGTWRPRSSRS</sequence>
<gene>
    <name evidence="2" type="ORF">SAMN05216481_109138</name>
</gene>
<reference evidence="3" key="1">
    <citation type="submission" date="2016-10" db="EMBL/GenBank/DDBJ databases">
        <authorList>
            <person name="Varghese N."/>
            <person name="Submissions S."/>
        </authorList>
    </citation>
    <scope>NUCLEOTIDE SEQUENCE [LARGE SCALE GENOMIC DNA]</scope>
    <source>
        <strain evidence="3">CGMCC 4.3519</strain>
    </source>
</reference>
<evidence type="ECO:0000313" key="3">
    <source>
        <dbReference type="Proteomes" id="UP000199055"/>
    </source>
</evidence>
<protein>
    <submittedName>
        <fullName evidence="2">Antitoxin of type II TA system, VapB</fullName>
    </submittedName>
</protein>
<dbReference type="EMBL" id="FOET01000009">
    <property type="protein sequence ID" value="SEQ52050.1"/>
    <property type="molecule type" value="Genomic_DNA"/>
</dbReference>
<dbReference type="Proteomes" id="UP000199055">
    <property type="component" value="Unassembled WGS sequence"/>
</dbReference>
<feature type="region of interest" description="Disordered" evidence="1">
    <location>
        <begin position="52"/>
        <end position="92"/>
    </location>
</feature>
<keyword evidence="3" id="KW-1185">Reference proteome</keyword>
<proteinExistence type="predicted"/>
<evidence type="ECO:0000313" key="2">
    <source>
        <dbReference type="EMBL" id="SEQ52050.1"/>
    </source>
</evidence>
<dbReference type="STRING" id="403935.SAMN05216481_109138"/>
<name>A0A1H9GPT7_9ACTN</name>
<organism evidence="2 3">
    <name type="scientific">Streptomyces radiopugnans</name>
    <dbReference type="NCBI Taxonomy" id="403935"/>
    <lineage>
        <taxon>Bacteria</taxon>
        <taxon>Bacillati</taxon>
        <taxon>Actinomycetota</taxon>
        <taxon>Actinomycetes</taxon>
        <taxon>Kitasatosporales</taxon>
        <taxon>Streptomycetaceae</taxon>
        <taxon>Streptomyces</taxon>
    </lineage>
</organism>
<dbReference type="Pfam" id="PF09957">
    <property type="entry name" value="VapB_antitoxin"/>
    <property type="match status" value="1"/>
</dbReference>
<accession>A0A1H9GPT7</accession>